<keyword evidence="5" id="KW-0805">Transcription regulation</keyword>
<dbReference type="EMBL" id="BLJY01000003">
    <property type="protein sequence ID" value="GFF14809.1"/>
    <property type="molecule type" value="Genomic_DNA"/>
</dbReference>
<dbReference type="GO" id="GO:0022857">
    <property type="term" value="F:transmembrane transporter activity"/>
    <property type="evidence" value="ECO:0007669"/>
    <property type="project" value="InterPro"/>
</dbReference>
<keyword evidence="2" id="KW-0813">Transport</keyword>
<dbReference type="GO" id="GO:0009893">
    <property type="term" value="P:positive regulation of metabolic process"/>
    <property type="evidence" value="ECO:0007669"/>
    <property type="project" value="UniProtKB-ARBA"/>
</dbReference>
<dbReference type="Pfam" id="PF00172">
    <property type="entry name" value="Zn_clus"/>
    <property type="match status" value="1"/>
</dbReference>
<dbReference type="GO" id="GO:0008270">
    <property type="term" value="F:zinc ion binding"/>
    <property type="evidence" value="ECO:0007669"/>
    <property type="project" value="InterPro"/>
</dbReference>
<keyword evidence="13" id="KW-1185">Reference proteome</keyword>
<evidence type="ECO:0000256" key="1">
    <source>
        <dbReference type="ARBA" id="ARBA00004141"/>
    </source>
</evidence>
<dbReference type="PROSITE" id="PS50850">
    <property type="entry name" value="MFS"/>
    <property type="match status" value="1"/>
</dbReference>
<dbReference type="GO" id="GO:0003677">
    <property type="term" value="F:DNA binding"/>
    <property type="evidence" value="ECO:0007669"/>
    <property type="project" value="UniProtKB-KW"/>
</dbReference>
<dbReference type="Pfam" id="PF07690">
    <property type="entry name" value="MFS_1"/>
    <property type="match status" value="1"/>
</dbReference>
<keyword evidence="8" id="KW-0804">Transcription</keyword>
<feature type="transmembrane region" description="Helical" evidence="11">
    <location>
        <begin position="125"/>
        <end position="142"/>
    </location>
</feature>
<dbReference type="Gene3D" id="1.20.1250.20">
    <property type="entry name" value="MFS general substrate transporter like domains"/>
    <property type="match status" value="2"/>
</dbReference>
<keyword evidence="6" id="KW-0238">DNA-binding</keyword>
<feature type="transmembrane region" description="Helical" evidence="11">
    <location>
        <begin position="186"/>
        <end position="204"/>
    </location>
</feature>
<feature type="transmembrane region" description="Helical" evidence="11">
    <location>
        <begin position="288"/>
        <end position="310"/>
    </location>
</feature>
<feature type="transmembrane region" description="Helical" evidence="11">
    <location>
        <begin position="56"/>
        <end position="82"/>
    </location>
</feature>
<feature type="transmembrane region" description="Helical" evidence="11">
    <location>
        <begin position="350"/>
        <end position="370"/>
    </location>
</feature>
<dbReference type="InterPro" id="IPR036864">
    <property type="entry name" value="Zn2-C6_fun-type_DNA-bd_sf"/>
</dbReference>
<dbReference type="InterPro" id="IPR036259">
    <property type="entry name" value="MFS_trans_sf"/>
</dbReference>
<reference evidence="12 13" key="1">
    <citation type="submission" date="2020-01" db="EMBL/GenBank/DDBJ databases">
        <title>Aspergillus terreus IFO 6365 whole genome shotgun sequence.</title>
        <authorList>
            <person name="Kanamasa S."/>
            <person name="Takahashi H."/>
        </authorList>
    </citation>
    <scope>NUCLEOTIDE SEQUENCE [LARGE SCALE GENOMIC DNA]</scope>
    <source>
        <strain evidence="12 13">IFO 6365</strain>
    </source>
</reference>
<keyword evidence="3 11" id="KW-0812">Transmembrane</keyword>
<feature type="transmembrane region" description="Helical" evidence="11">
    <location>
        <begin position="216"/>
        <end position="237"/>
    </location>
</feature>
<feature type="transmembrane region" description="Helical" evidence="11">
    <location>
        <begin position="443"/>
        <end position="463"/>
    </location>
</feature>
<evidence type="ECO:0000313" key="13">
    <source>
        <dbReference type="Proteomes" id="UP000452235"/>
    </source>
</evidence>
<keyword evidence="4 11" id="KW-1133">Transmembrane helix</keyword>
<feature type="transmembrane region" description="Helical" evidence="11">
    <location>
        <begin position="322"/>
        <end position="343"/>
    </location>
</feature>
<keyword evidence="9" id="KW-0539">Nucleus</keyword>
<evidence type="ECO:0000313" key="12">
    <source>
        <dbReference type="EMBL" id="GFF14809.1"/>
    </source>
</evidence>
<dbReference type="GO" id="GO:0016020">
    <property type="term" value="C:membrane"/>
    <property type="evidence" value="ECO:0007669"/>
    <property type="project" value="UniProtKB-SubCell"/>
</dbReference>
<dbReference type="InterPro" id="IPR020846">
    <property type="entry name" value="MFS_dom"/>
</dbReference>
<evidence type="ECO:0000256" key="10">
    <source>
        <dbReference type="SAM" id="MobiDB-lite"/>
    </source>
</evidence>
<dbReference type="InterPro" id="IPR021858">
    <property type="entry name" value="Fun_TF"/>
</dbReference>
<dbReference type="PROSITE" id="PS00463">
    <property type="entry name" value="ZN2_CY6_FUNGAL_1"/>
    <property type="match status" value="1"/>
</dbReference>
<dbReference type="PANTHER" id="PTHR43791:SF41">
    <property type="entry name" value="MAJOR FACILITATOR SUPERFAMILY (MFS) PROFILE DOMAIN-CONTAINING PROTEIN"/>
    <property type="match status" value="1"/>
</dbReference>
<keyword evidence="7 11" id="KW-0472">Membrane</keyword>
<dbReference type="AlphaFoldDB" id="A0A5M3YT61"/>
<dbReference type="Pfam" id="PF11951">
    <property type="entry name" value="Fungal_trans_2"/>
    <property type="match status" value="1"/>
</dbReference>
<protein>
    <submittedName>
        <fullName evidence="12">MFS general substrate transporter</fullName>
    </submittedName>
</protein>
<comment type="caution">
    <text evidence="12">The sequence shown here is derived from an EMBL/GenBank/DDBJ whole genome shotgun (WGS) entry which is preliminary data.</text>
</comment>
<dbReference type="SMART" id="SM00066">
    <property type="entry name" value="GAL4"/>
    <property type="match status" value="1"/>
</dbReference>
<proteinExistence type="predicted"/>
<feature type="transmembrane region" description="Helical" evidence="11">
    <location>
        <begin position="154"/>
        <end position="174"/>
    </location>
</feature>
<name>A0A5M3YT61_ASPTE</name>
<comment type="subcellular location">
    <subcellularLocation>
        <location evidence="1">Membrane</location>
        <topology evidence="1">Multi-pass membrane protein</topology>
    </subcellularLocation>
</comment>
<dbReference type="SUPFAM" id="SSF103473">
    <property type="entry name" value="MFS general substrate transporter"/>
    <property type="match status" value="1"/>
</dbReference>
<evidence type="ECO:0000256" key="5">
    <source>
        <dbReference type="ARBA" id="ARBA00023015"/>
    </source>
</evidence>
<dbReference type="InterPro" id="IPR011701">
    <property type="entry name" value="MFS"/>
</dbReference>
<feature type="region of interest" description="Disordered" evidence="10">
    <location>
        <begin position="476"/>
        <end position="502"/>
    </location>
</feature>
<dbReference type="Proteomes" id="UP000452235">
    <property type="component" value="Unassembled WGS sequence"/>
</dbReference>
<evidence type="ECO:0000256" key="7">
    <source>
        <dbReference type="ARBA" id="ARBA00023136"/>
    </source>
</evidence>
<evidence type="ECO:0000256" key="3">
    <source>
        <dbReference type="ARBA" id="ARBA00022692"/>
    </source>
</evidence>
<evidence type="ECO:0000256" key="2">
    <source>
        <dbReference type="ARBA" id="ARBA00022448"/>
    </source>
</evidence>
<feature type="transmembrane region" description="Helical" evidence="11">
    <location>
        <begin position="413"/>
        <end position="431"/>
    </location>
</feature>
<evidence type="ECO:0000256" key="11">
    <source>
        <dbReference type="SAM" id="Phobius"/>
    </source>
</evidence>
<dbReference type="VEuPathDB" id="FungiDB:ATEG_00903"/>
<evidence type="ECO:0000256" key="8">
    <source>
        <dbReference type="ARBA" id="ARBA00023163"/>
    </source>
</evidence>
<evidence type="ECO:0000256" key="6">
    <source>
        <dbReference type="ARBA" id="ARBA00023125"/>
    </source>
</evidence>
<organism evidence="12 13">
    <name type="scientific">Aspergillus terreus</name>
    <dbReference type="NCBI Taxonomy" id="33178"/>
    <lineage>
        <taxon>Eukaryota</taxon>
        <taxon>Fungi</taxon>
        <taxon>Dikarya</taxon>
        <taxon>Ascomycota</taxon>
        <taxon>Pezizomycotina</taxon>
        <taxon>Eurotiomycetes</taxon>
        <taxon>Eurotiomycetidae</taxon>
        <taxon>Eurotiales</taxon>
        <taxon>Aspergillaceae</taxon>
        <taxon>Aspergillus</taxon>
        <taxon>Aspergillus subgen. Circumdati</taxon>
    </lineage>
</organism>
<evidence type="ECO:0000256" key="4">
    <source>
        <dbReference type="ARBA" id="ARBA00022989"/>
    </source>
</evidence>
<dbReference type="PANTHER" id="PTHR43791">
    <property type="entry name" value="PERMEASE-RELATED"/>
    <property type="match status" value="1"/>
</dbReference>
<feature type="transmembrane region" description="Helical" evidence="11">
    <location>
        <begin position="382"/>
        <end position="401"/>
    </location>
</feature>
<dbReference type="CDD" id="cd00067">
    <property type="entry name" value="GAL4"/>
    <property type="match status" value="1"/>
</dbReference>
<gene>
    <name evidence="12" type="ORF">ATEIFO6365_0003087700</name>
</gene>
<accession>A0A5M3YT61</accession>
<feature type="transmembrane region" description="Helical" evidence="11">
    <location>
        <begin position="94"/>
        <end position="113"/>
    </location>
</feature>
<dbReference type="SUPFAM" id="SSF57701">
    <property type="entry name" value="Zn2/Cys6 DNA-binding domain"/>
    <property type="match status" value="1"/>
</dbReference>
<feature type="region of interest" description="Disordered" evidence="10">
    <location>
        <begin position="1"/>
        <end position="20"/>
    </location>
</feature>
<dbReference type="OrthoDB" id="6730379at2759"/>
<sequence>MTDSKDITAETQGHSPPEKTAIPKAMDQAAAYLAQTAAYEPMTPEIEKKIVRKLDWILVPMLFLTATLGAVDKVAISTAAIYGLKDDLDLVGQQYSWAGSILSIGAIVGMWPSSYLVQRLPSAKYLASCAFGWSVMALLIAACRSWSGLMALRFFMGCLEAIIVPSVTLIVAGFYKKAEQPPRNAIVLAAVSSVINGFLSWAVGHIPDTAPLAIWQYLYLIVGTISISWAIVAFIFLPDSPMNAKFLTDQEKYYAVQRVAENKTGIVNKQWKPDQALEAVMDPKTWTLFLFNIAINIPNGGLTTFSGIIINNLGFSPVTTSLLNMPTGIMSTLSAFGFSWLAARWTNRRCLVTMIAACLPIIGSVVVYTLPRTNIAGQMVGIYLLYTYFGPYVVGISMGQANTAGHTKKNVQYSILYIGYAVGNLIGPQTFRANQAPAYTGGFIAMLVSYCACVGLIAVYWAIVARYNRRLDGLDPETGASSEDLTEAYPMPPEQRTKRENRRRSGCFQCKEKHVQCTEEQPRCRRCERLNLDCQRGLRLVFREDAVQRGISFGRKGRWSKRNTGTGCSDAVSIPDTVEAFCSVRLDDYIGRWVFLNSSSRDFAKDSRTYPDTVPSEMSITTVSAQDEDLSLVPTSLGHPLAAYSAVEQYLLNYFIEGIGPSCSLSPLANPYISHITPLAFEDDTLRCALLAVAGNQLRLLGDTRFQRETLLYKNRALAGLQRCIAQGVIDDGPTATILMLCFHDISDECDPSWVTHLQAGLELVYRRPAGTVGSETLRRFFAMYFVAHDIMSRTASGARQRRDGSYIWTEVEDIDEIDMVMGCSRRLMALIDDISTLTDTPDYYESIGNISTALCTLTQSLPAHSSNRADVAQIAETKRLAALLYLIERASRRVPPSTGAGSPLDKLNKHHIVTALIKLLSTLPDAATLLWPLYILGNAGLENEEHRRFILDRLHCMQRTRNLGSVRRARKAVKRAFQLRDLDHGRGWGVDDVEFISLA</sequence>
<dbReference type="PROSITE" id="PS50048">
    <property type="entry name" value="ZN2_CY6_FUNGAL_2"/>
    <property type="match status" value="1"/>
</dbReference>
<evidence type="ECO:0000256" key="9">
    <source>
        <dbReference type="ARBA" id="ARBA00023242"/>
    </source>
</evidence>
<dbReference type="InterPro" id="IPR001138">
    <property type="entry name" value="Zn2Cys6_DnaBD"/>
</dbReference>
<dbReference type="GO" id="GO:0000981">
    <property type="term" value="F:DNA-binding transcription factor activity, RNA polymerase II-specific"/>
    <property type="evidence" value="ECO:0007669"/>
    <property type="project" value="InterPro"/>
</dbReference>